<proteinExistence type="predicted"/>
<dbReference type="RefSeq" id="WP_193186179.1">
    <property type="nucleotide sequence ID" value="NZ_JACVXA010000082.1"/>
</dbReference>
<evidence type="ECO:0000313" key="2">
    <source>
        <dbReference type="Proteomes" id="UP000609121"/>
    </source>
</evidence>
<accession>A0A8J6YW45</accession>
<dbReference type="Proteomes" id="UP000609121">
    <property type="component" value="Unassembled WGS sequence"/>
</dbReference>
<dbReference type="AlphaFoldDB" id="A0A8J6YW45"/>
<keyword evidence="2" id="KW-1185">Reference proteome</keyword>
<evidence type="ECO:0000313" key="1">
    <source>
        <dbReference type="EMBL" id="MBE3640293.1"/>
    </source>
</evidence>
<gene>
    <name evidence="1" type="ORF">ICN82_18980</name>
</gene>
<reference evidence="1" key="1">
    <citation type="submission" date="2020-09" db="EMBL/GenBank/DDBJ databases">
        <title>A novel bacterium of genus Mangrovicoccus, isolated from South China Sea.</title>
        <authorList>
            <person name="Huang H."/>
            <person name="Mo K."/>
            <person name="Hu Y."/>
        </authorList>
    </citation>
    <scope>NUCLEOTIDE SEQUENCE</scope>
    <source>
        <strain evidence="1">HB182678</strain>
    </source>
</reference>
<dbReference type="EMBL" id="JACVXA010000082">
    <property type="protein sequence ID" value="MBE3640293.1"/>
    <property type="molecule type" value="Genomic_DNA"/>
</dbReference>
<protein>
    <submittedName>
        <fullName evidence="1">Uncharacterized protein</fullName>
    </submittedName>
</protein>
<name>A0A8J6YW45_9RHOB</name>
<comment type="caution">
    <text evidence="1">The sequence shown here is derived from an EMBL/GenBank/DDBJ whole genome shotgun (WGS) entry which is preliminary data.</text>
</comment>
<organism evidence="1 2">
    <name type="scientific">Mangrovicoccus algicola</name>
    <dbReference type="NCBI Taxonomy" id="2771008"/>
    <lineage>
        <taxon>Bacteria</taxon>
        <taxon>Pseudomonadati</taxon>
        <taxon>Pseudomonadota</taxon>
        <taxon>Alphaproteobacteria</taxon>
        <taxon>Rhodobacterales</taxon>
        <taxon>Paracoccaceae</taxon>
        <taxon>Mangrovicoccus</taxon>
    </lineage>
</organism>
<sequence>MQPELSTRRRLLAASLSRYEEADRAWQSAGTGAIGAPGSALRRRHDARMRALARVEAARAKLRIARDRLAARAAAPA</sequence>